<comment type="caution">
    <text evidence="3">The sequence shown here is derived from an EMBL/GenBank/DDBJ whole genome shotgun (WGS) entry which is preliminary data.</text>
</comment>
<proteinExistence type="predicted"/>
<feature type="domain" description="Agenet" evidence="2">
    <location>
        <begin position="86"/>
        <end position="142"/>
    </location>
</feature>
<feature type="domain" description="Agenet" evidence="2">
    <location>
        <begin position="11"/>
        <end position="82"/>
    </location>
</feature>
<dbReference type="Proteomes" id="UP000886595">
    <property type="component" value="Unassembled WGS sequence"/>
</dbReference>
<dbReference type="InterPro" id="IPR008395">
    <property type="entry name" value="Agenet-like_dom"/>
</dbReference>
<dbReference type="AlphaFoldDB" id="A0A8X7VHH9"/>
<dbReference type="PANTHER" id="PTHR31917">
    <property type="entry name" value="AGENET DOMAIN-CONTAINING PROTEIN-RELATED"/>
    <property type="match status" value="1"/>
</dbReference>
<feature type="compositionally biased region" description="Basic and acidic residues" evidence="1">
    <location>
        <begin position="482"/>
        <end position="492"/>
    </location>
</feature>
<evidence type="ECO:0000259" key="2">
    <source>
        <dbReference type="SMART" id="SM00743"/>
    </source>
</evidence>
<reference evidence="3 4" key="1">
    <citation type="submission" date="2020-02" db="EMBL/GenBank/DDBJ databases">
        <authorList>
            <person name="Ma Q."/>
            <person name="Huang Y."/>
            <person name="Song X."/>
            <person name="Pei D."/>
        </authorList>
    </citation>
    <scope>NUCLEOTIDE SEQUENCE [LARGE SCALE GENOMIC DNA]</scope>
    <source>
        <strain evidence="3">Sxm20200214</strain>
        <tissue evidence="3">Leaf</tissue>
    </source>
</reference>
<accession>A0A8X7VHH9</accession>
<keyword evidence="4" id="KW-1185">Reference proteome</keyword>
<protein>
    <recommendedName>
        <fullName evidence="2">Agenet domain-containing protein</fullName>
    </recommendedName>
</protein>
<feature type="domain" description="Agenet" evidence="2">
    <location>
        <begin position="231"/>
        <end position="287"/>
    </location>
</feature>
<evidence type="ECO:0000313" key="4">
    <source>
        <dbReference type="Proteomes" id="UP000886595"/>
    </source>
</evidence>
<feature type="region of interest" description="Disordered" evidence="1">
    <location>
        <begin position="522"/>
        <end position="571"/>
    </location>
</feature>
<feature type="region of interest" description="Disordered" evidence="1">
    <location>
        <begin position="476"/>
        <end position="506"/>
    </location>
</feature>
<evidence type="ECO:0000313" key="3">
    <source>
        <dbReference type="EMBL" id="KAG2311356.1"/>
    </source>
</evidence>
<dbReference type="SMART" id="SM00743">
    <property type="entry name" value="Agenet"/>
    <property type="match status" value="4"/>
</dbReference>
<feature type="compositionally biased region" description="Basic and acidic residues" evidence="1">
    <location>
        <begin position="528"/>
        <end position="558"/>
    </location>
</feature>
<dbReference type="PANTHER" id="PTHR31917:SF149">
    <property type="entry name" value="AGENET DOMAIN-CONTAINING PROTEIN"/>
    <property type="match status" value="1"/>
</dbReference>
<evidence type="ECO:0000256" key="1">
    <source>
        <dbReference type="SAM" id="MobiDB-lite"/>
    </source>
</evidence>
<sequence length="571" mass="66120">MKNLKKKEKSLPVSKGCEVEVSPRDERFQGSWFRAILEQAPAKVKGEKLRFRYKTLINEGGANPCREYIERCFIRPVPPECLNQGVKFKEGSVVDAYYSYGWWHGVIVVEEEDGNFLVYFDDPPDILKFDKNQMRPHAHWTGFKWVTRKNKELSKGMFSTGKLVEVTRKIDEREDIWVQSFVLKEIQGGDKREFFVKRCTSSQHLNDDAEEITTTVDIFNMRPSPPRDLFAKYELQDIVEVFVGYGWCKGEVKEILLDDQYKVSFKDTEERTIFKNHNIRRLMKWEDGVSIHAHMTEFEKEADTNVATPAITPQVVVKCILGDPELHSNLVEEVNTQFASVVDLVQRRYHVKRGDWRNGKIKIPIAEAEVEKNNYGPGIDATDKDKIEFLTKKIATLKERVEYLENLLKILQSYMTAQKQQNTKVIRSSLKMNTNKWKMMLKSTTVIKIGKLQKAMKGGLMMEKNNERKVMLKSIRPFKFKGRNEKEEKKGADANTSKSRKQKIQAAKVSVDDIIGNVLEDLNLKSQTHKEKEQQEESDAEVEKPVEGEKKKQGRERGTSILTHVEGEPKF</sequence>
<organism evidence="3 4">
    <name type="scientific">Brassica carinata</name>
    <name type="common">Ethiopian mustard</name>
    <name type="synonym">Abyssinian cabbage</name>
    <dbReference type="NCBI Taxonomy" id="52824"/>
    <lineage>
        <taxon>Eukaryota</taxon>
        <taxon>Viridiplantae</taxon>
        <taxon>Streptophyta</taxon>
        <taxon>Embryophyta</taxon>
        <taxon>Tracheophyta</taxon>
        <taxon>Spermatophyta</taxon>
        <taxon>Magnoliopsida</taxon>
        <taxon>eudicotyledons</taxon>
        <taxon>Gunneridae</taxon>
        <taxon>Pentapetalae</taxon>
        <taxon>rosids</taxon>
        <taxon>malvids</taxon>
        <taxon>Brassicales</taxon>
        <taxon>Brassicaceae</taxon>
        <taxon>Brassiceae</taxon>
        <taxon>Brassica</taxon>
    </lineage>
</organism>
<name>A0A8X7VHH9_BRACI</name>
<dbReference type="OrthoDB" id="1093430at2759"/>
<dbReference type="CDD" id="cd20406">
    <property type="entry name" value="Tudor_Agenet_AtDUF_rpt2_4"/>
    <property type="match status" value="1"/>
</dbReference>
<dbReference type="CDD" id="cd20405">
    <property type="entry name" value="Tudor_Agenet_AtDUF_rpt1_3"/>
    <property type="match status" value="2"/>
</dbReference>
<feature type="domain" description="Agenet" evidence="2">
    <location>
        <begin position="156"/>
        <end position="229"/>
    </location>
</feature>
<dbReference type="EMBL" id="JAAMPC010000005">
    <property type="protein sequence ID" value="KAG2311356.1"/>
    <property type="molecule type" value="Genomic_DNA"/>
</dbReference>
<dbReference type="Pfam" id="PF05641">
    <property type="entry name" value="Agenet"/>
    <property type="match status" value="2"/>
</dbReference>
<gene>
    <name evidence="3" type="ORF">Bca52824_022913</name>
</gene>
<dbReference type="InterPro" id="IPR014002">
    <property type="entry name" value="Agenet_dom_plant"/>
</dbReference>